<name>A0A073J5Y7_9RHOB</name>
<organism evidence="7 8">
    <name type="scientific">Pseudosulfitobacter pseudonitzschiae</name>
    <dbReference type="NCBI Taxonomy" id="1402135"/>
    <lineage>
        <taxon>Bacteria</taxon>
        <taxon>Pseudomonadati</taxon>
        <taxon>Pseudomonadota</taxon>
        <taxon>Alphaproteobacteria</taxon>
        <taxon>Rhodobacterales</taxon>
        <taxon>Roseobacteraceae</taxon>
        <taxon>Pseudosulfitobacter</taxon>
    </lineage>
</organism>
<comment type="subcellular location">
    <subcellularLocation>
        <location evidence="1">Cell membrane</location>
        <topology evidence="1">Multi-pass membrane protein</topology>
    </subcellularLocation>
</comment>
<dbReference type="InterPro" id="IPR001123">
    <property type="entry name" value="LeuE-type"/>
</dbReference>
<sequence length="206" mass="21841">MTLSWADLMLYCGALLILFLTPGPVWLALMARGLSGGFRAAWPLALGVAIGDIVWPLVAILGISWILSVFDTFMLVLRWVACGVFVVMGAMLIRHAGAAISADSRLTRPGMMAGFLAGILAILGNPKAVLFYMGVLPGFFDLRTVTWIDVALIIGASVLIPLLGNLTMAAFVGRVRSFVTTSGALRRINIGAGVLLILVGLVLPFV</sequence>
<feature type="transmembrane region" description="Helical" evidence="6">
    <location>
        <begin position="73"/>
        <end position="93"/>
    </location>
</feature>
<feature type="transmembrane region" description="Helical" evidence="6">
    <location>
        <begin position="41"/>
        <end position="67"/>
    </location>
</feature>
<keyword evidence="4 6" id="KW-1133">Transmembrane helix</keyword>
<keyword evidence="3 6" id="KW-0812">Transmembrane</keyword>
<evidence type="ECO:0000313" key="7">
    <source>
        <dbReference type="EMBL" id="KEJ97106.1"/>
    </source>
</evidence>
<feature type="transmembrane region" description="Helical" evidence="6">
    <location>
        <begin position="147"/>
        <end position="172"/>
    </location>
</feature>
<reference evidence="7 8" key="1">
    <citation type="submission" date="2014-01" db="EMBL/GenBank/DDBJ databases">
        <title>Sulfitobacter sp. H3 (MCCC 1A00686) Genome Sequencing.</title>
        <authorList>
            <person name="Lai Q."/>
            <person name="Hong Z."/>
        </authorList>
    </citation>
    <scope>NUCLEOTIDE SEQUENCE [LARGE SCALE GENOMIC DNA]</scope>
    <source>
        <strain evidence="7 8">H3</strain>
    </source>
</reference>
<feature type="transmembrane region" description="Helical" evidence="6">
    <location>
        <begin position="184"/>
        <end position="205"/>
    </location>
</feature>
<evidence type="ECO:0000256" key="2">
    <source>
        <dbReference type="ARBA" id="ARBA00022475"/>
    </source>
</evidence>
<evidence type="ECO:0000313" key="8">
    <source>
        <dbReference type="Proteomes" id="UP000027746"/>
    </source>
</evidence>
<dbReference type="PANTHER" id="PTHR30086:SF20">
    <property type="entry name" value="ARGININE EXPORTER PROTEIN ARGO-RELATED"/>
    <property type="match status" value="1"/>
</dbReference>
<keyword evidence="2" id="KW-1003">Cell membrane</keyword>
<keyword evidence="5 6" id="KW-0472">Membrane</keyword>
<comment type="caution">
    <text evidence="7">The sequence shown here is derived from an EMBL/GenBank/DDBJ whole genome shotgun (WGS) entry which is preliminary data.</text>
</comment>
<dbReference type="GO" id="GO:0005886">
    <property type="term" value="C:plasma membrane"/>
    <property type="evidence" value="ECO:0007669"/>
    <property type="project" value="UniProtKB-SubCell"/>
</dbReference>
<gene>
    <name evidence="7" type="ORF">SUH3_10045</name>
</gene>
<dbReference type="Proteomes" id="UP000027746">
    <property type="component" value="Unassembled WGS sequence"/>
</dbReference>
<dbReference type="EMBL" id="JAMD01000002">
    <property type="protein sequence ID" value="KEJ97106.1"/>
    <property type="molecule type" value="Genomic_DNA"/>
</dbReference>
<dbReference type="AlphaFoldDB" id="A0A073J5Y7"/>
<accession>A0A073J5Y7</accession>
<feature type="transmembrane region" description="Helical" evidence="6">
    <location>
        <begin position="6"/>
        <end position="29"/>
    </location>
</feature>
<feature type="transmembrane region" description="Helical" evidence="6">
    <location>
        <begin position="114"/>
        <end position="135"/>
    </location>
</feature>
<evidence type="ECO:0000256" key="4">
    <source>
        <dbReference type="ARBA" id="ARBA00022989"/>
    </source>
</evidence>
<evidence type="ECO:0000256" key="3">
    <source>
        <dbReference type="ARBA" id="ARBA00022692"/>
    </source>
</evidence>
<evidence type="ECO:0000256" key="5">
    <source>
        <dbReference type="ARBA" id="ARBA00023136"/>
    </source>
</evidence>
<dbReference type="GeneID" id="68868039"/>
<keyword evidence="8" id="KW-1185">Reference proteome</keyword>
<evidence type="ECO:0000256" key="1">
    <source>
        <dbReference type="ARBA" id="ARBA00004651"/>
    </source>
</evidence>
<proteinExistence type="predicted"/>
<dbReference type="OrthoDB" id="9804822at2"/>
<dbReference type="Pfam" id="PF01810">
    <property type="entry name" value="LysE"/>
    <property type="match status" value="1"/>
</dbReference>
<dbReference type="RefSeq" id="WP_037922770.1">
    <property type="nucleotide sequence ID" value="NZ_CP054599.1"/>
</dbReference>
<evidence type="ECO:0000256" key="6">
    <source>
        <dbReference type="SAM" id="Phobius"/>
    </source>
</evidence>
<dbReference type="PANTHER" id="PTHR30086">
    <property type="entry name" value="ARGININE EXPORTER PROTEIN ARGO"/>
    <property type="match status" value="1"/>
</dbReference>
<dbReference type="GO" id="GO:0015171">
    <property type="term" value="F:amino acid transmembrane transporter activity"/>
    <property type="evidence" value="ECO:0007669"/>
    <property type="project" value="TreeGrafter"/>
</dbReference>
<protein>
    <submittedName>
        <fullName evidence="7">Amino acid transporter LysE</fullName>
    </submittedName>
</protein>